<protein>
    <submittedName>
        <fullName evidence="11">Endonuclease</fullName>
    </submittedName>
</protein>
<evidence type="ECO:0000313" key="12">
    <source>
        <dbReference type="Proteomes" id="UP000057981"/>
    </source>
</evidence>
<evidence type="ECO:0000259" key="10">
    <source>
        <dbReference type="Pfam" id="PF03372"/>
    </source>
</evidence>
<dbReference type="Pfam" id="PF03372">
    <property type="entry name" value="Exo_endo_phos"/>
    <property type="match status" value="1"/>
</dbReference>
<keyword evidence="12" id="KW-1185">Reference proteome</keyword>
<dbReference type="InterPro" id="IPR051547">
    <property type="entry name" value="TDP2-like"/>
</dbReference>
<dbReference type="PANTHER" id="PTHR15822">
    <property type="entry name" value="TRAF AND TNF RECEPTOR-ASSOCIATED PROTEIN"/>
    <property type="match status" value="1"/>
</dbReference>
<dbReference type="OrthoDB" id="635146at2"/>
<evidence type="ECO:0000256" key="9">
    <source>
        <dbReference type="SAM" id="Phobius"/>
    </source>
</evidence>
<dbReference type="GO" id="GO:0004519">
    <property type="term" value="F:endonuclease activity"/>
    <property type="evidence" value="ECO:0007669"/>
    <property type="project" value="UniProtKB-KW"/>
</dbReference>
<name>A0A0P0DBG7_9FLAO</name>
<evidence type="ECO:0000256" key="6">
    <source>
        <dbReference type="ARBA" id="ARBA00022801"/>
    </source>
</evidence>
<evidence type="ECO:0000313" key="11">
    <source>
        <dbReference type="EMBL" id="ALJ06264.1"/>
    </source>
</evidence>
<keyword evidence="11" id="KW-0255">Endonuclease</keyword>
<dbReference type="PANTHER" id="PTHR15822:SF4">
    <property type="entry name" value="TYROSYL-DNA PHOSPHODIESTERASE 2"/>
    <property type="match status" value="1"/>
</dbReference>
<dbReference type="PATRIC" id="fig|1736674.3.peg.2954"/>
<dbReference type="EMBL" id="CP012898">
    <property type="protein sequence ID" value="ALJ06264.1"/>
    <property type="molecule type" value="Genomic_DNA"/>
</dbReference>
<dbReference type="Proteomes" id="UP000057981">
    <property type="component" value="Chromosome"/>
</dbReference>
<keyword evidence="4" id="KW-0479">Metal-binding</keyword>
<dbReference type="SUPFAM" id="SSF56219">
    <property type="entry name" value="DNase I-like"/>
    <property type="match status" value="1"/>
</dbReference>
<dbReference type="GO" id="GO:0006281">
    <property type="term" value="P:DNA repair"/>
    <property type="evidence" value="ECO:0007669"/>
    <property type="project" value="UniProtKB-KW"/>
</dbReference>
<keyword evidence="9" id="KW-0472">Membrane</keyword>
<keyword evidence="7" id="KW-0460">Magnesium</keyword>
<dbReference type="InterPro" id="IPR036691">
    <property type="entry name" value="Endo/exonu/phosph_ase_sf"/>
</dbReference>
<keyword evidence="8" id="KW-0234">DNA repair</keyword>
<feature type="transmembrane region" description="Helical" evidence="9">
    <location>
        <begin position="37"/>
        <end position="62"/>
    </location>
</feature>
<keyword evidence="9" id="KW-1133">Transmembrane helix</keyword>
<dbReference type="KEGG" id="ahz:APS56_14465"/>
<comment type="cofactor">
    <cofactor evidence="2">
        <name>Mg(2+)</name>
        <dbReference type="ChEBI" id="CHEBI:18420"/>
    </cofactor>
</comment>
<proteinExistence type="predicted"/>
<keyword evidence="5" id="KW-0227">DNA damage</keyword>
<dbReference type="STRING" id="1736674.APS56_14465"/>
<gene>
    <name evidence="11" type="ORF">APS56_14465</name>
</gene>
<dbReference type="GO" id="GO:0016787">
    <property type="term" value="F:hydrolase activity"/>
    <property type="evidence" value="ECO:0007669"/>
    <property type="project" value="UniProtKB-KW"/>
</dbReference>
<evidence type="ECO:0000256" key="7">
    <source>
        <dbReference type="ARBA" id="ARBA00022842"/>
    </source>
</evidence>
<evidence type="ECO:0000256" key="8">
    <source>
        <dbReference type="ARBA" id="ARBA00023204"/>
    </source>
</evidence>
<feature type="domain" description="Endonuclease/exonuclease/phosphatase" evidence="10">
    <location>
        <begin position="104"/>
        <end position="330"/>
    </location>
</feature>
<dbReference type="InterPro" id="IPR005135">
    <property type="entry name" value="Endo/exonuclease/phosphatase"/>
</dbReference>
<dbReference type="Gene3D" id="3.60.10.10">
    <property type="entry name" value="Endonuclease/exonuclease/phosphatase"/>
    <property type="match status" value="1"/>
</dbReference>
<organism evidence="11 12">
    <name type="scientific">Pseudalgibacter alginicilyticus</name>
    <dbReference type="NCBI Taxonomy" id="1736674"/>
    <lineage>
        <taxon>Bacteria</taxon>
        <taxon>Pseudomonadati</taxon>
        <taxon>Bacteroidota</taxon>
        <taxon>Flavobacteriia</taxon>
        <taxon>Flavobacteriales</taxon>
        <taxon>Flavobacteriaceae</taxon>
        <taxon>Pseudalgibacter</taxon>
    </lineage>
</organism>
<reference evidence="11 12" key="1">
    <citation type="submission" date="2015-10" db="EMBL/GenBank/DDBJ databases">
        <authorList>
            <person name="Gilbert D.G."/>
        </authorList>
    </citation>
    <scope>NUCLEOTIDE SEQUENCE [LARGE SCALE GENOMIC DNA]</scope>
    <source>
        <strain evidence="12">HZ-22</strain>
    </source>
</reference>
<feature type="transmembrane region" description="Helical" evidence="9">
    <location>
        <begin position="12"/>
        <end position="31"/>
    </location>
</feature>
<evidence type="ECO:0000256" key="4">
    <source>
        <dbReference type="ARBA" id="ARBA00022723"/>
    </source>
</evidence>
<evidence type="ECO:0000256" key="3">
    <source>
        <dbReference type="ARBA" id="ARBA00022722"/>
    </source>
</evidence>
<evidence type="ECO:0000256" key="2">
    <source>
        <dbReference type="ARBA" id="ARBA00001946"/>
    </source>
</evidence>
<dbReference type="RefSeq" id="WP_054729824.1">
    <property type="nucleotide sequence ID" value="NZ_CP012898.1"/>
</dbReference>
<keyword evidence="6" id="KW-0378">Hydrolase</keyword>
<evidence type="ECO:0000256" key="5">
    <source>
        <dbReference type="ARBA" id="ARBA00022763"/>
    </source>
</evidence>
<sequence>MKELRFFEKIVYMLNGIVATLLLLSYILPFVPPKAFSILSILSLGVPFLTLVNVAFFFYWLVKLKKQMILSLFVVTIGYLSFGSFYKFSSSENIVHPNNIKVMNYNVRLFNLYNWIPEKGVENKIINFIKTEAPQILCVQEYHPTNNIDFSFFKYKYENLSGKKLKNGQVIFSQFPIINSGSIEFPNTSNNAIFADVKKGNDTLRIYNIHLESMRIDTKAENLKREDSERLLKRVGKAFEMQQFQTELFLMHKNQCPYKMIVCGDFNNSAYSYVYRTIKGDLVDAFKEAGNGFGRTYDFKFFPARIDFILQDEAFKVNGFKTYNAHNSDHFPIMATLELEK</sequence>
<comment type="cofactor">
    <cofactor evidence="1">
        <name>Mn(2+)</name>
        <dbReference type="ChEBI" id="CHEBI:29035"/>
    </cofactor>
</comment>
<accession>A0A0P0DBG7</accession>
<keyword evidence="3" id="KW-0540">Nuclease</keyword>
<evidence type="ECO:0000256" key="1">
    <source>
        <dbReference type="ARBA" id="ARBA00001936"/>
    </source>
</evidence>
<dbReference type="AlphaFoldDB" id="A0A0P0DBG7"/>
<dbReference type="GO" id="GO:0046872">
    <property type="term" value="F:metal ion binding"/>
    <property type="evidence" value="ECO:0007669"/>
    <property type="project" value="UniProtKB-KW"/>
</dbReference>
<keyword evidence="9" id="KW-0812">Transmembrane</keyword>
<dbReference type="CDD" id="cd09084">
    <property type="entry name" value="EEP-2"/>
    <property type="match status" value="1"/>
</dbReference>
<feature type="transmembrane region" description="Helical" evidence="9">
    <location>
        <begin position="69"/>
        <end position="88"/>
    </location>
</feature>